<name>A0ABP9ER55_9ACTN</name>
<dbReference type="EMBL" id="BAABIS010000001">
    <property type="protein sequence ID" value="GAA4885404.1"/>
    <property type="molecule type" value="Genomic_DNA"/>
</dbReference>
<proteinExistence type="predicted"/>
<dbReference type="InterPro" id="IPR012338">
    <property type="entry name" value="Beta-lactam/transpept-like"/>
</dbReference>
<dbReference type="PANTHER" id="PTHR46825">
    <property type="entry name" value="D-ALANYL-D-ALANINE-CARBOXYPEPTIDASE/ENDOPEPTIDASE AMPH"/>
    <property type="match status" value="1"/>
</dbReference>
<evidence type="ECO:0000313" key="4">
    <source>
        <dbReference type="Proteomes" id="UP001501752"/>
    </source>
</evidence>
<dbReference type="PANTHER" id="PTHR46825:SF15">
    <property type="entry name" value="BETA-LACTAMASE-RELATED DOMAIN-CONTAINING PROTEIN"/>
    <property type="match status" value="1"/>
</dbReference>
<evidence type="ECO:0000256" key="1">
    <source>
        <dbReference type="SAM" id="MobiDB-lite"/>
    </source>
</evidence>
<evidence type="ECO:0000313" key="3">
    <source>
        <dbReference type="EMBL" id="GAA4885404.1"/>
    </source>
</evidence>
<dbReference type="Proteomes" id="UP001501752">
    <property type="component" value="Unassembled WGS sequence"/>
</dbReference>
<gene>
    <name evidence="3" type="ORF">GCM10023235_78070</name>
</gene>
<comment type="caution">
    <text evidence="3">The sequence shown here is derived from an EMBL/GenBank/DDBJ whole genome shotgun (WGS) entry which is preliminary data.</text>
</comment>
<dbReference type="InterPro" id="IPR050491">
    <property type="entry name" value="AmpC-like"/>
</dbReference>
<evidence type="ECO:0000259" key="2">
    <source>
        <dbReference type="Pfam" id="PF00144"/>
    </source>
</evidence>
<protein>
    <recommendedName>
        <fullName evidence="2">Beta-lactamase-related domain-containing protein</fullName>
    </recommendedName>
</protein>
<dbReference type="InterPro" id="IPR001466">
    <property type="entry name" value="Beta-lactam-related"/>
</dbReference>
<dbReference type="Gene3D" id="3.40.710.10">
    <property type="entry name" value="DD-peptidase/beta-lactamase superfamily"/>
    <property type="match status" value="1"/>
</dbReference>
<feature type="domain" description="Beta-lactamase-related" evidence="2">
    <location>
        <begin position="15"/>
        <end position="232"/>
    </location>
</feature>
<reference evidence="4" key="1">
    <citation type="journal article" date="2019" name="Int. J. Syst. Evol. Microbiol.">
        <title>The Global Catalogue of Microorganisms (GCM) 10K type strain sequencing project: providing services to taxonomists for standard genome sequencing and annotation.</title>
        <authorList>
            <consortium name="The Broad Institute Genomics Platform"/>
            <consortium name="The Broad Institute Genome Sequencing Center for Infectious Disease"/>
            <person name="Wu L."/>
            <person name="Ma J."/>
        </authorList>
    </citation>
    <scope>NUCLEOTIDE SEQUENCE [LARGE SCALE GENOMIC DNA]</scope>
    <source>
        <strain evidence="4">JCM 13006</strain>
    </source>
</reference>
<feature type="region of interest" description="Disordered" evidence="1">
    <location>
        <begin position="1"/>
        <end position="22"/>
    </location>
</feature>
<accession>A0ABP9ER55</accession>
<keyword evidence="4" id="KW-1185">Reference proteome</keyword>
<dbReference type="SUPFAM" id="SSF56601">
    <property type="entry name" value="beta-lactamase/transpeptidase-like"/>
    <property type="match status" value="1"/>
</dbReference>
<organism evidence="3 4">
    <name type="scientific">Kitasatospora terrestris</name>
    <dbReference type="NCBI Taxonomy" id="258051"/>
    <lineage>
        <taxon>Bacteria</taxon>
        <taxon>Bacillati</taxon>
        <taxon>Actinomycetota</taxon>
        <taxon>Actinomycetes</taxon>
        <taxon>Kitasatosporales</taxon>
        <taxon>Streptomycetaceae</taxon>
        <taxon>Kitasatospora</taxon>
    </lineage>
</organism>
<sequence>MATGIGEPPALSGLHEGDPTAPQLLHSLTTLPVTAPPNTAYLYNNTVYSVGGYLPLLATGVPGDALTGRFADEMREQVFGPTGMAGARIADDPRGLVTDFMRGHVPDLTGANRPLAFGPVGSYAPAGGTLASLEDMAAYVRLQLRGGVSVDGRRVVSAANLAECWEPHIPVPVSPDLDPDVTASGYGMGWIRNRFCDGTPLVWHNGGIDGFTSYIGFLPEHDLGLVVLNGTNPSPTGPYFYLYVLNLLLSERFGLNKGVPEKVHAAYLAALEDLRALGRRTAPTDPGATAPYLGHYEGGYRLTRNGRDLFLQLGPRTMPLGVLPDGSYVATGGLLVGNEVRLTPDVDGTPRIEVVGFETVRRTVGL</sequence>
<dbReference type="Pfam" id="PF00144">
    <property type="entry name" value="Beta-lactamase"/>
    <property type="match status" value="1"/>
</dbReference>